<dbReference type="PANTHER" id="PTHR42107:SF1">
    <property type="entry name" value="WHIM1 DOMAIN-CONTAINING PROTEIN"/>
    <property type="match status" value="1"/>
</dbReference>
<dbReference type="InParanoid" id="A0A507BAZ3"/>
<dbReference type="EMBL" id="SKBQ01000031">
    <property type="protein sequence ID" value="TPX13760.1"/>
    <property type="molecule type" value="Genomic_DNA"/>
</dbReference>
<dbReference type="RefSeq" id="XP_030995471.1">
    <property type="nucleotide sequence ID" value="XM_031140255.1"/>
</dbReference>
<feature type="compositionally biased region" description="Polar residues" evidence="3">
    <location>
        <begin position="570"/>
        <end position="591"/>
    </location>
</feature>
<gene>
    <name evidence="5" type="ORF">E0L32_005704</name>
</gene>
<proteinExistence type="predicted"/>
<dbReference type="AlphaFoldDB" id="A0A507BAZ3"/>
<organism evidence="5 6">
    <name type="scientific">Thyridium curvatum</name>
    <dbReference type="NCBI Taxonomy" id="1093900"/>
    <lineage>
        <taxon>Eukaryota</taxon>
        <taxon>Fungi</taxon>
        <taxon>Dikarya</taxon>
        <taxon>Ascomycota</taxon>
        <taxon>Pezizomycotina</taxon>
        <taxon>Sordariomycetes</taxon>
        <taxon>Sordariomycetidae</taxon>
        <taxon>Thyridiales</taxon>
        <taxon>Thyridiaceae</taxon>
        <taxon>Thyridium</taxon>
    </lineage>
</organism>
<feature type="compositionally biased region" description="Polar residues" evidence="3">
    <location>
        <begin position="525"/>
        <end position="541"/>
    </location>
</feature>
<comment type="subcellular location">
    <subcellularLocation>
        <location evidence="1">Nucleus</location>
    </subcellularLocation>
</comment>
<evidence type="ECO:0000313" key="5">
    <source>
        <dbReference type="EMBL" id="TPX13760.1"/>
    </source>
</evidence>
<dbReference type="Proteomes" id="UP000319257">
    <property type="component" value="Unassembled WGS sequence"/>
</dbReference>
<feature type="compositionally biased region" description="Acidic residues" evidence="3">
    <location>
        <begin position="442"/>
        <end position="490"/>
    </location>
</feature>
<name>A0A507BAZ3_9PEZI</name>
<accession>A0A507BAZ3</accession>
<feature type="compositionally biased region" description="Acidic residues" evidence="3">
    <location>
        <begin position="403"/>
        <end position="412"/>
    </location>
</feature>
<dbReference type="STRING" id="1093900.A0A507BAZ3"/>
<evidence type="ECO:0000256" key="3">
    <source>
        <dbReference type="SAM" id="MobiDB-lite"/>
    </source>
</evidence>
<evidence type="ECO:0000256" key="2">
    <source>
        <dbReference type="ARBA" id="ARBA00023242"/>
    </source>
</evidence>
<feature type="region of interest" description="Disordered" evidence="3">
    <location>
        <begin position="344"/>
        <end position="688"/>
    </location>
</feature>
<feature type="compositionally biased region" description="Polar residues" evidence="3">
    <location>
        <begin position="652"/>
        <end position="661"/>
    </location>
</feature>
<reference evidence="5 6" key="1">
    <citation type="submission" date="2019-06" db="EMBL/GenBank/DDBJ databases">
        <title>Draft genome sequence of the filamentous fungus Phialemoniopsis curvata isolated from diesel fuel.</title>
        <authorList>
            <person name="Varaljay V.A."/>
            <person name="Lyon W.J."/>
            <person name="Crouch A.L."/>
            <person name="Drake C.E."/>
            <person name="Hollomon J.M."/>
            <person name="Nadeau L.J."/>
            <person name="Nunn H.S."/>
            <person name="Stevenson B.S."/>
            <person name="Bojanowski C.L."/>
            <person name="Crookes-Goodson W.J."/>
        </authorList>
    </citation>
    <scope>NUCLEOTIDE SEQUENCE [LARGE SCALE GENOMIC DNA]</scope>
    <source>
        <strain evidence="5 6">D216</strain>
    </source>
</reference>
<feature type="domain" description="WHIM1" evidence="4">
    <location>
        <begin position="160"/>
        <end position="198"/>
    </location>
</feature>
<dbReference type="Pfam" id="PF15612">
    <property type="entry name" value="WHIM1"/>
    <property type="match status" value="1"/>
</dbReference>
<dbReference type="GeneID" id="41973151"/>
<dbReference type="InterPro" id="IPR028942">
    <property type="entry name" value="WHIM1_dom"/>
</dbReference>
<feature type="compositionally biased region" description="Pro residues" evidence="3">
    <location>
        <begin position="54"/>
        <end position="64"/>
    </location>
</feature>
<keyword evidence="2" id="KW-0539">Nucleus</keyword>
<evidence type="ECO:0000313" key="6">
    <source>
        <dbReference type="Proteomes" id="UP000319257"/>
    </source>
</evidence>
<dbReference type="OrthoDB" id="349045at2759"/>
<dbReference type="GO" id="GO:0005634">
    <property type="term" value="C:nucleus"/>
    <property type="evidence" value="ECO:0007669"/>
    <property type="project" value="UniProtKB-SubCell"/>
</dbReference>
<feature type="region of interest" description="Disordered" evidence="3">
    <location>
        <begin position="39"/>
        <end position="67"/>
    </location>
</feature>
<dbReference type="PANTHER" id="PTHR42107">
    <property type="entry name" value="YALI0D24453P"/>
    <property type="match status" value="1"/>
</dbReference>
<comment type="caution">
    <text evidence="5">The sequence shown here is derived from an EMBL/GenBank/DDBJ whole genome shotgun (WGS) entry which is preliminary data.</text>
</comment>
<evidence type="ECO:0000256" key="1">
    <source>
        <dbReference type="ARBA" id="ARBA00004123"/>
    </source>
</evidence>
<sequence length="688" mass="76010">MADDDSSDLSSLSSLSPVPSEDEMEVQLKPEKGILKFFHRAPKGATAPAREQSPPAPKRPPSPPHEYVLADNPDIAFIVMFRNRFNDAFPKNLANFGPQELERDIADSVPGERVEHFLCALLKLLLNRQQDVKPGHYNRALEEAVQTNKSQWVTSWQESPLAGGKTFASMTPVERLTLLRALVLWTLSSCRAVREIIDHGYKGKRQEDDSNIPLSVQPWGSDSDKRRYFLIEGQDDTNFRIYRESNPAGFTRTWWSVAGSIDELRALTEKLTTVDGSPKAKKLAAKLNDEIPRFEASEEKRRRREYRLMRKEQFRRPEPGFSLYEGRTRGKRMKYTYSDDEDFLTDSTGYRRSARNTRNHTPAEPSGPVTTASGRQIRAPNRLTAEDLSTGGPSASASIQGDAYDEDVDMEDSSMGPTGRPRRSAAVNHGMNGWSVAKPKEEEYDSEAEDEDSEPDFGDDEDEHVPDDSDDEEEEEFAEDRDALDDEDRDLADSPKSFLVKLPVKARYDEDSGRWLKMPTKRLVQKSQLVDQDATEGSASDSGRPADTPTLASEPEHTAESISVAVKPVAQTTELEQPSITATATAQGPQTDESKPSAPGTAATDMVQPAPQPDTHSTLAQTPEPDGSKVPTEVKPVTPADQAMTEAKSAATPLTPSSGAPTNLAFRSPEKPPHVSQPIDVGGSNTDF</sequence>
<evidence type="ECO:0000259" key="4">
    <source>
        <dbReference type="Pfam" id="PF15612"/>
    </source>
</evidence>
<feature type="region of interest" description="Disordered" evidence="3">
    <location>
        <begin position="1"/>
        <end position="26"/>
    </location>
</feature>
<keyword evidence="6" id="KW-1185">Reference proteome</keyword>
<protein>
    <recommendedName>
        <fullName evidence="4">WHIM1 domain-containing protein</fullName>
    </recommendedName>
</protein>